<proteinExistence type="predicted"/>
<evidence type="ECO:0000313" key="3">
    <source>
        <dbReference type="Proteomes" id="UP001054857"/>
    </source>
</evidence>
<feature type="compositionally biased region" description="Gly residues" evidence="1">
    <location>
        <begin position="2256"/>
        <end position="2265"/>
    </location>
</feature>
<feature type="region of interest" description="Disordered" evidence="1">
    <location>
        <begin position="833"/>
        <end position="944"/>
    </location>
</feature>
<feature type="compositionally biased region" description="Low complexity" evidence="1">
    <location>
        <begin position="2862"/>
        <end position="2880"/>
    </location>
</feature>
<feature type="region of interest" description="Disordered" evidence="1">
    <location>
        <begin position="3730"/>
        <end position="3770"/>
    </location>
</feature>
<feature type="compositionally biased region" description="Low complexity" evidence="1">
    <location>
        <begin position="607"/>
        <end position="617"/>
    </location>
</feature>
<feature type="compositionally biased region" description="Low complexity" evidence="1">
    <location>
        <begin position="2460"/>
        <end position="2474"/>
    </location>
</feature>
<feature type="compositionally biased region" description="Polar residues" evidence="1">
    <location>
        <begin position="2447"/>
        <end position="2459"/>
    </location>
</feature>
<feature type="region of interest" description="Disordered" evidence="1">
    <location>
        <begin position="2347"/>
        <end position="2382"/>
    </location>
</feature>
<feature type="compositionally biased region" description="Pro residues" evidence="1">
    <location>
        <begin position="2180"/>
        <end position="2199"/>
    </location>
</feature>
<protein>
    <submittedName>
        <fullName evidence="2">Uncharacterized protein</fullName>
    </submittedName>
</protein>
<feature type="region of interest" description="Disordered" evidence="1">
    <location>
        <begin position="1231"/>
        <end position="1279"/>
    </location>
</feature>
<feature type="region of interest" description="Disordered" evidence="1">
    <location>
        <begin position="1173"/>
        <end position="1210"/>
    </location>
</feature>
<feature type="compositionally biased region" description="Low complexity" evidence="1">
    <location>
        <begin position="1867"/>
        <end position="1879"/>
    </location>
</feature>
<feature type="region of interest" description="Disordered" evidence="1">
    <location>
        <begin position="3106"/>
        <end position="3154"/>
    </location>
</feature>
<feature type="region of interest" description="Disordered" evidence="1">
    <location>
        <begin position="3382"/>
        <end position="3435"/>
    </location>
</feature>
<feature type="region of interest" description="Disordered" evidence="1">
    <location>
        <begin position="1867"/>
        <end position="1905"/>
    </location>
</feature>
<sequence length="3968" mass="396061">MQLDVLSVLQLPSTGGAYAGPFVLKEKSDVTLQELKEHQRRGFPCFSCGLFASSRQEQYFEPSSSLGVQFSLLHDSSKPTSWILEADDVDQPQLARVEQLRGNPPHPPAPPSPVGWPIGAALGLGLPVTFYPRHALASDLHSTSCQVLVDPPAGVAASRAVLVAHAYWRDSCPGKLVLAVGRLSEGELMRMGQAVGSGERRAEDGCCAAEPGGQQQQWQWNVLLATEGYEYVGPAVPYCDGEQSEGPGAALATVDTLWHPQGGVLAICMTDGSNRSCVVMLDANTLQPLWHRRWEGDLEPMSPSEPASGWLGGGHAASVAWVPRTSLLAVMDDNGNLCLLDTRGSPRGAAVLCGAIKYGESAVIRLGPILSKAAPLPASSKGTGADFPRFARGQRHGSSGGGNGTDSRLLPDQRHRRRQQQPGDAPPQPRYSLAFAAMHTATHAPVLAICNGAAVAMTRLHLSEDILSPAEAYCCNSVAFVLALPPPPAVALGSTESGEQPDDRDSVPALSSIALRSDTLGRTLPSFSSSAVSTPYMLGLQPINGGPTAAPAVPTFSSRSVASDGGVPPAWPLVWHSVHTLPPHSGMPGTAAGLPPAPSNRSQQQHPVGAPSSVAGSSVAGRLEPSLVRASGPCPSLAGSVVNLFSPSSCAALPEDPVASGVGDPAFGGDGAGAAAAAGRRNASSQRGVVCAAPAALHALREGNMQVLRGNMAQALQHYPRAHIYGFLPAFLALIHLHRVDAAARLLRAYAHFTGQLASAIAALEPAGDSAPSSAACNAAEGAAASSSDSTGSGASPNPAVAVSTAAELRRCWRSAMAKVLSEAFVTHTTTTATAGGVGAPSGAPSGAPQACRGDASGAGSMPAACRSVDEPSSPARGGGTHSRDPSPQRQPRLRLPMDRFRDTLGPFSASAPGISSAMSSEQGSGGPERTLSGSGPFGGHEMGAAAGNGGAGFAAARVGGRSGGGGISASQLQTLLDANASTHSMQSVPEETELNAQAPHTMISSAVGYIPLPPIPTDDGPSPALPAADSPLGAAADKAHAAAAAQAAADIAAVGEEEGDEGEEEPGLYDGCGSCSACLAPHGAAAALQSMLRVCLQLLQLACHAMAFIAFSAHSAGRAAAAAAAVDMLSLQVGPSSPRSPGVLSRQAMRRLSSTMRMRSLKTRSPSMYGQNVAGLACSPPIHQGGSGGGASPHRAGSHSAGGASSGVARPPPLAPVVVGFPIPVVWQPLSQQAAPQPPSPTSTGQDLPQPPVSTADASGGSQEENQQPAHMGSGGSVADASISLAASGMGSNASSPIVPTKSMLTPMRLQVHHCAFDVTQLWQDANSQHTELGQSAAAVYLKPTYAAGLLLMAYACTAQLQERQHSHCHVFGDGAGEPCQQQAQQQQQRPQAGKATTGAAAVTGDMAAMRNAFAMQRAGSQQGLNAHVHALDSDKQQQLQRGHILRSGAGTARVNWALLRATAAATHAVVVWQHLNDWHRAALLAFACANALTKMGGGTADLPAEVPKRRRRSLCVDERPAGVDAVVQVPGAECAVGPTAGAAGIGAGDAGSRASSSVLAAARASCLRMGQCVLLSQVGSCQKMEVQDACGVLLELVALPRRLLGLNSSVHVSLLQKVCTRVVDLLPKRVCITPLLPAGSVPPLLEISHAGIRSQLVSHCGAAVATVLEELRLAAACGSSFVSLRDTVQQIAEHATVDSTLRMLLRWQGAYDGSRVDAAAARLAESVHDIMLLPDTSDWNADAVLPPLQDAFVASGLMSASDAAAVIKAALAAAAATAAPGGGPAPLSVGTPEECPLVLGAGAGAGTTGTSACTAAAARGLQDIDELALLLDLSQLQHTLLAALQPFLFEALPLLWRQSPSAAAAAAGGSSGPDGTAACGGGSSAAAAEEGGPEEEQEDELVESMLEDSGVVSALPPVQLAASCLKLLLKLQWAMHCRAQVCALMLRLLQLQAPPPPASELAASHPACSEPQGPHGHGHRPLVLQISAPCSVTSPRSFSRASNGHRSFKEYIQHMASETAAAAAAASVAFVPQGTIPASTNQHADRLSVPSAARRLLNTPFTNLPAGLASMQAAPVRGTRGSSSNSSGGGYGAGQPTTPVSHAQELEAAQGALMAWAAALVRADVFHSGSDVQSCMLTVLTMVNNCPVELVTALDKALRRRGLFNARLAEQVKRLKRGPPPPPPAAADSPMPTPLNSPPNHQHPPLQQQQPASTTAPAVAAHEGAVTGQEHLHMPGGAMAPSPTPAGRSAELDLGGGGCGSAGGRSSLEGAAPHHALVDSSKPGGGAQQLSRFASSQAPQGDAGGKSREGAGAEGGGTAEGHQSTTSLSMPSLPFCLSSVTSMLAEPTPSSLPASHSTHAQGQQGSGKATEVDPPLSHAPLSAAQPALTVPRPDPQLAVATAQAAIRATSLKLLEYFADPSGALPSGLSAALSGGLSSAGPSSSNQSCTQEMQSQRPSCTSLGGTSSSSAVAAGGGGGGACRSRALPSRKAVSRMTQHSTLLQCLVGELVRNAHSVTATVSWKATLEGGRGLASCFVHPVLYGADGSTAPAAATLAAYDFDATKPSALPGYRAAGSKSKRMQGLELAAAAAAAAAPAEDLVEGLGSVPCAEGAQALLLSLLDVRQWAAVPRAAPPKSSGSRTADGSAPAVVSINRAAQIREEQGTEAGEASGNSASMPTDALHEGGTEGGGAEDDARFLTPLRPGLQAFAPLSPGSTSGLGNTDRLSLSALTDGDGDCGYPSVSPCASTPVGVDAKASADRHGPSSIRRHINPAFGLHSPTPSNLSEYWDENSELTSPPSTTASTPADASGRVSGRASGMDGRPSAWRHASSGLTSPEAVASPSPASTRPQSPDPHGAVRRSSNLSGLGRLSGSLTASSSRRAILDAHAADSGTSGMGIHEFASRLAAADGAGAEAASVVAVKGREAAAPVAADASASSTTQPASTSEAAEAGEGEQMPTLSYLLNVNALSEIRAAVREANGDNGSVAGGGGACSNTALAVNRSAVSTTAAGAPSPSVDAIPGTESVTLSPHANLESSDDARDEQELSGAVAAGAQQVRAEASGSAGLLACELSVKHGVQSIHAAADAPELLAVLGDAGERWSHDSAAGASRTAPGGTLGGSGGDIGSSGARLGIDWPVDEPSSAVQASSHGGAAMPGAHALGTLTGTAGQVQAAWSFEAGAGAGAATDSGCTPGADIAMRQFASTGGYDSRHGGAPATAYHPQAGQRVLNPSLSFPHSRAAAGMHPNPALPDHGVSHGHTFGGCSVNPTPPQEQRPMGRGLDMGLGLGLGLDMTVATGARRELRSSRSLQQHDRRPHEGAYHAANTGVYHGLGYGSATSPGGYQGPVSPGACSVGSSISLASPRAAGFVGRAAATAAAAASTGGSAPSSRPLSSTLPRSPMSGVPTQPANAATHWRHAPMSPGANAPVRPLLHPPQSAAAQVDAIIGGWKSAVTEVAAPRPAWEPVSATAAEESGSVHAALSPAGSTALTPLTPTVSIHIQDFLRMPSTGGLDSVASGGAAGAAAAGSTHDRLASSFLATPTSSSVATPMYSATMRAALLTASVEASSLSALGWPPPMPTTATGVTNAASATAGAAATAHAAAAKTAWPAAPTGASSQGGAKAPQQTHGSLRAAAQPTAVLAGVPAGYPPPHGLLAGGLGLPYGGLYPQAAATASAADLYGAPAVASVAAVGGPASAGSGANSVGAPVLAAGAAMLAGPAAAAAATAGRLPGSPRSPAARQHGLHGKSTTATMRSTAGSTMSPASSPSANFNAAANAAARVAMTSRMPQATYSFPGGHHTTPGSATPSTTAVAATSTAAAAAAAAAAATGSTTAPGAVYTGAGTSGPYGMVPPAAVRTASATTAPAPTASAAMAVPPALAGASTFTGGAYRSPSHAHAGSLHRSAAGLGPHSRDNGSAGSGSGGVSEPGERGPRAGPGSVPAMNPLYRVSSSAAFSASGAERAAG</sequence>
<feature type="compositionally biased region" description="Low complexity" evidence="1">
    <location>
        <begin position="1193"/>
        <end position="1210"/>
    </location>
</feature>
<feature type="region of interest" description="Disordered" evidence="1">
    <location>
        <begin position="2173"/>
        <end position="2329"/>
    </location>
</feature>
<feature type="compositionally biased region" description="Low complexity" evidence="1">
    <location>
        <begin position="833"/>
        <end position="849"/>
    </location>
</feature>
<feature type="region of interest" description="Disordered" evidence="1">
    <location>
        <begin position="2433"/>
        <end position="2481"/>
    </location>
</feature>
<feature type="compositionally biased region" description="Gly residues" evidence="1">
    <location>
        <begin position="3119"/>
        <end position="3129"/>
    </location>
</feature>
<gene>
    <name evidence="2" type="ORF">Agub_g3380</name>
</gene>
<evidence type="ECO:0000256" key="1">
    <source>
        <dbReference type="SAM" id="MobiDB-lite"/>
    </source>
</evidence>
<feature type="region of interest" description="Disordered" evidence="1">
    <location>
        <begin position="2075"/>
        <end position="2101"/>
    </location>
</feature>
<dbReference type="Proteomes" id="UP001054857">
    <property type="component" value="Unassembled WGS sequence"/>
</dbReference>
<feature type="compositionally biased region" description="Low complexity" evidence="1">
    <location>
        <begin position="2838"/>
        <end position="2849"/>
    </location>
</feature>
<feature type="compositionally biased region" description="Acidic residues" evidence="1">
    <location>
        <begin position="1893"/>
        <end position="1905"/>
    </location>
</feature>
<feature type="compositionally biased region" description="Polar residues" evidence="1">
    <location>
        <begin position="2347"/>
        <end position="2369"/>
    </location>
</feature>
<comment type="caution">
    <text evidence="2">The sequence shown here is derived from an EMBL/GenBank/DDBJ whole genome shotgun (WGS) entry which is preliminary data.</text>
</comment>
<feature type="compositionally biased region" description="Low complexity" evidence="1">
    <location>
        <begin position="2798"/>
        <end position="2812"/>
    </location>
</feature>
<feature type="region of interest" description="Disordered" evidence="1">
    <location>
        <begin position="2932"/>
        <end position="2959"/>
    </location>
</feature>
<feature type="region of interest" description="Disordered" evidence="1">
    <location>
        <begin position="582"/>
        <end position="617"/>
    </location>
</feature>
<feature type="compositionally biased region" description="Low complexity" evidence="1">
    <location>
        <begin position="2932"/>
        <end position="2958"/>
    </location>
</feature>
<dbReference type="EMBL" id="BMAR01000003">
    <property type="protein sequence ID" value="GFR42472.1"/>
    <property type="molecule type" value="Genomic_DNA"/>
</dbReference>
<feature type="compositionally biased region" description="Low complexity" evidence="1">
    <location>
        <begin position="2200"/>
        <end position="2223"/>
    </location>
</feature>
<feature type="compositionally biased region" description="Low complexity" evidence="1">
    <location>
        <begin position="3382"/>
        <end position="3405"/>
    </location>
</feature>
<feature type="region of interest" description="Disordered" evidence="1">
    <location>
        <begin position="2756"/>
        <end position="2880"/>
    </location>
</feature>
<feature type="compositionally biased region" description="Polar residues" evidence="1">
    <location>
        <begin position="2290"/>
        <end position="2301"/>
    </location>
</feature>
<feature type="compositionally biased region" description="Polar residues" evidence="1">
    <location>
        <begin position="3750"/>
        <end position="3764"/>
    </location>
</feature>
<accession>A0AAD3HIV0</accession>
<feature type="region of interest" description="Disordered" evidence="1">
    <location>
        <begin position="375"/>
        <end position="430"/>
    </location>
</feature>
<feature type="compositionally biased region" description="Polar residues" evidence="1">
    <location>
        <begin position="3619"/>
        <end position="3632"/>
    </location>
</feature>
<feature type="region of interest" description="Disordered" evidence="1">
    <location>
        <begin position="2663"/>
        <end position="2700"/>
    </location>
</feature>
<feature type="region of interest" description="Disordered" evidence="1">
    <location>
        <begin position="1379"/>
        <end position="1399"/>
    </location>
</feature>
<feature type="region of interest" description="Disordered" evidence="1">
    <location>
        <begin position="3011"/>
        <end position="3051"/>
    </location>
</feature>
<feature type="region of interest" description="Disordered" evidence="1">
    <location>
        <begin position="3895"/>
        <end position="3947"/>
    </location>
</feature>
<dbReference type="InterPro" id="IPR011047">
    <property type="entry name" value="Quinoprotein_ADH-like_sf"/>
</dbReference>
<evidence type="ECO:0000313" key="2">
    <source>
        <dbReference type="EMBL" id="GFR42472.1"/>
    </source>
</evidence>
<feature type="region of interest" description="Disordered" evidence="1">
    <location>
        <begin position="3612"/>
        <end position="3632"/>
    </location>
</feature>
<dbReference type="SUPFAM" id="SSF50998">
    <property type="entry name" value="Quinoprotein alcohol dehydrogenase-like"/>
    <property type="match status" value="1"/>
</dbReference>
<organism evidence="2 3">
    <name type="scientific">Astrephomene gubernaculifera</name>
    <dbReference type="NCBI Taxonomy" id="47775"/>
    <lineage>
        <taxon>Eukaryota</taxon>
        <taxon>Viridiplantae</taxon>
        <taxon>Chlorophyta</taxon>
        <taxon>core chlorophytes</taxon>
        <taxon>Chlorophyceae</taxon>
        <taxon>CS clade</taxon>
        <taxon>Chlamydomonadales</taxon>
        <taxon>Astrephomenaceae</taxon>
        <taxon>Astrephomene</taxon>
    </lineage>
</organism>
<keyword evidence="3" id="KW-1185">Reference proteome</keyword>
<feature type="non-terminal residue" evidence="2">
    <location>
        <position position="1"/>
    </location>
</feature>
<feature type="compositionally biased region" description="Low complexity" evidence="1">
    <location>
        <begin position="2433"/>
        <end position="2446"/>
    </location>
</feature>
<name>A0AAD3HIV0_9CHLO</name>
<feature type="compositionally biased region" description="Low complexity" evidence="1">
    <location>
        <begin position="1382"/>
        <end position="1399"/>
    </location>
</feature>
<reference evidence="2 3" key="1">
    <citation type="journal article" date="2021" name="Sci. Rep.">
        <title>Genome sequencing of the multicellular alga Astrephomene provides insights into convergent evolution of germ-soma differentiation.</title>
        <authorList>
            <person name="Yamashita S."/>
            <person name="Yamamoto K."/>
            <person name="Matsuzaki R."/>
            <person name="Suzuki S."/>
            <person name="Yamaguchi H."/>
            <person name="Hirooka S."/>
            <person name="Minakuchi Y."/>
            <person name="Miyagishima S."/>
            <person name="Kawachi M."/>
            <person name="Toyoda A."/>
            <person name="Nozaki H."/>
        </authorList>
    </citation>
    <scope>NUCLEOTIDE SEQUENCE [LARGE SCALE GENOMIC DNA]</scope>
    <source>
        <strain evidence="2 3">NIES-4017</strain>
    </source>
</reference>
<feature type="region of interest" description="Disordered" evidence="1">
    <location>
        <begin position="1962"/>
        <end position="1982"/>
    </location>
</feature>
<feature type="compositionally biased region" description="Polar residues" evidence="1">
    <location>
        <begin position="1257"/>
        <end position="1270"/>
    </location>
</feature>